<evidence type="ECO:0000259" key="18">
    <source>
        <dbReference type="Pfam" id="PF16212"/>
    </source>
</evidence>
<dbReference type="InterPro" id="IPR044492">
    <property type="entry name" value="P_typ_ATPase_HD_dom"/>
</dbReference>
<dbReference type="PANTHER" id="PTHR24092:SF19">
    <property type="entry name" value="PHOSPHOLIPID-TRANSPORTING ATPASE"/>
    <property type="match status" value="1"/>
</dbReference>
<dbReference type="SUPFAM" id="SSF81665">
    <property type="entry name" value="Calcium ATPase, transmembrane domain M"/>
    <property type="match status" value="1"/>
</dbReference>
<name>A2DEK1_TRIV3</name>
<accession>A2DEK1</accession>
<feature type="binding site" evidence="14">
    <location>
        <position position="511"/>
    </location>
    <ligand>
        <name>ATP</name>
        <dbReference type="ChEBI" id="CHEBI:30616"/>
    </ligand>
</feature>
<evidence type="ECO:0000256" key="11">
    <source>
        <dbReference type="ARBA" id="ARBA00023136"/>
    </source>
</evidence>
<dbReference type="PANTHER" id="PTHR24092">
    <property type="entry name" value="PROBABLE PHOSPHOLIPID-TRANSPORTING ATPASE"/>
    <property type="match status" value="1"/>
</dbReference>
<feature type="binding site" evidence="14">
    <location>
        <position position="455"/>
    </location>
    <ligand>
        <name>ATP</name>
        <dbReference type="ChEBI" id="CHEBI:30616"/>
    </ligand>
</feature>
<dbReference type="GO" id="GO:0016887">
    <property type="term" value="F:ATP hydrolysis activity"/>
    <property type="evidence" value="ECO:0007669"/>
    <property type="project" value="InterPro"/>
</dbReference>
<keyword evidence="9 16" id="KW-1278">Translocase</keyword>
<feature type="transmembrane region" description="Helical" evidence="16">
    <location>
        <begin position="958"/>
        <end position="985"/>
    </location>
</feature>
<dbReference type="SFLD" id="SFLDG00002">
    <property type="entry name" value="C1.7:_P-type_atpase_like"/>
    <property type="match status" value="1"/>
</dbReference>
<dbReference type="OrthoDB" id="377733at2759"/>
<evidence type="ECO:0000256" key="3">
    <source>
        <dbReference type="ARBA" id="ARBA00008109"/>
    </source>
</evidence>
<evidence type="ECO:0000256" key="16">
    <source>
        <dbReference type="RuleBase" id="RU362033"/>
    </source>
</evidence>
<dbReference type="Gene3D" id="3.40.1110.10">
    <property type="entry name" value="Calcium-transporting ATPase, cytoplasmic domain N"/>
    <property type="match status" value="1"/>
</dbReference>
<dbReference type="InterPro" id="IPR008250">
    <property type="entry name" value="ATPase_P-typ_transduc_dom_A_sf"/>
</dbReference>
<dbReference type="EMBL" id="DS113192">
    <property type="protein sequence ID" value="EAY21128.1"/>
    <property type="molecule type" value="Genomic_DNA"/>
</dbReference>
<evidence type="ECO:0000256" key="4">
    <source>
        <dbReference type="ARBA" id="ARBA00022692"/>
    </source>
</evidence>
<dbReference type="Pfam" id="PF16212">
    <property type="entry name" value="PhoLip_ATPase_C"/>
    <property type="match status" value="1"/>
</dbReference>
<dbReference type="Gene3D" id="2.70.150.10">
    <property type="entry name" value="Calcium-transporting ATPase, cytoplasmic transduction domain A"/>
    <property type="match status" value="1"/>
</dbReference>
<evidence type="ECO:0000256" key="12">
    <source>
        <dbReference type="ARBA" id="ARBA00034036"/>
    </source>
</evidence>
<dbReference type="eggNOG" id="KOG0206">
    <property type="taxonomic scope" value="Eukaryota"/>
</dbReference>
<evidence type="ECO:0000256" key="5">
    <source>
        <dbReference type="ARBA" id="ARBA00022723"/>
    </source>
</evidence>
<evidence type="ECO:0000256" key="1">
    <source>
        <dbReference type="ARBA" id="ARBA00004141"/>
    </source>
</evidence>
<dbReference type="GO" id="GO:0140326">
    <property type="term" value="F:ATPase-coupled intramembrane lipid transporter activity"/>
    <property type="evidence" value="ECO:0000318"/>
    <property type="project" value="GO_Central"/>
</dbReference>
<dbReference type="Proteomes" id="UP000001542">
    <property type="component" value="Unassembled WGS sequence"/>
</dbReference>
<evidence type="ECO:0000256" key="2">
    <source>
        <dbReference type="ARBA" id="ARBA00004308"/>
    </source>
</evidence>
<dbReference type="FunFam" id="3.40.1110.10:FF:000207">
    <property type="entry name" value="Phospholipid-transporting ATPase"/>
    <property type="match status" value="1"/>
</dbReference>
<feature type="transmembrane region" description="Helical" evidence="16">
    <location>
        <begin position="772"/>
        <end position="792"/>
    </location>
</feature>
<evidence type="ECO:0000256" key="8">
    <source>
        <dbReference type="ARBA" id="ARBA00022842"/>
    </source>
</evidence>
<dbReference type="InterPro" id="IPR023298">
    <property type="entry name" value="ATPase_P-typ_TM_dom_sf"/>
</dbReference>
<sequence length="1043" mass="119041">MNFYFILIGILQSFRELSPVNPWTTWLPIIVIFVIAILREGYDDIKLHREDKKINERKYTGYVNGDLKEIQSKDFHVGDVIILERDKECPADIIVLQSSEKDGTCSIETSNLDGETNLKERTMLPVFAEMDPSTFKDLNAKVKCQPPNSELYLFNGTVEIQGNLHAITSSNFIQAGTILRNTNKIIGTIVYAGKQTKLGLNSQKPPVKWTKIEILLNTVSKWVFGIQILLSIACGSFGNFYQIKHMMDFAYLEITKYDWRDWLTLYVRFFLLTTSMIPISLKVTLDICKFIYSLWIELDNKMILSDRRNNDTEIKHTTCANTSVIEDLGAVEYIFTDKTGTLTENVMELKKFSAKGVIYGYSSDTETIYEDPLLHNAFVEHDMNVYNLIRCLALCHTLKIENNEPIGISPEEISFIKGLNRLGITVTQEGKIFSIQSESLNIPLMRYEIKYVIPFNYIRKRMSVIVKDLDSNKYWLLTKGAGEIVSKNCAVPKSFEYFDGQQYQLAGMGLRVMAQSQKELSEQEFNTFISNIEHIRREINNREENEAIVYDNLEKDSELLGMTAIEDKLQQGVPETISMLRDAGIKIWMVTGDILQTAIKISFSTQLIQGDGKILDLSYKGTPVSKLLSTAKEYVDSQFKVSPNFVFYLTLQGTTNQACLPELLSPPLVEDFKSLASRAKCVIVSRATPLQKAQIVECIKSMNKTVLAIGDGGNDVPMIRAAQIGVGIHGKEGMQAAAAGDFALHQYRFLQRLLLVHGRYAGYRTSWLSQFCFYKSTVLCLIQLLFMFSSGFSGSSFFNSFNIMCYNAIFTILPVIFFLQDKDIEESSIFLHPYVYQDTQHSIFCNKRTLFWWYMRGIYQAIVITIIWYFVFTEHHANNVDGNAASLDEAQQVVYSALILIILFTVTLETMHFTALNLIFIWGSWILYVFVAVVASSISSIEMLKDMYLVMWRTTANPIHWCTVITMVSSAIAPPFFVQAVASMVTPTRTQIIRKNETVKRSVFEPVYLVSRQQNRDDRRLLAPTYNPMSYWDQSDSIFCQTC</sequence>
<feature type="domain" description="P-type ATPase C-terminal" evidence="18">
    <location>
        <begin position="738"/>
        <end position="988"/>
    </location>
</feature>
<feature type="transmembrane region" description="Helical" evidence="16">
    <location>
        <begin position="892"/>
        <end position="908"/>
    </location>
</feature>
<dbReference type="SUPFAM" id="SSF56784">
    <property type="entry name" value="HAD-like"/>
    <property type="match status" value="1"/>
</dbReference>
<feature type="binding site" evidence="14">
    <location>
        <position position="338"/>
    </location>
    <ligand>
        <name>ATP</name>
        <dbReference type="ChEBI" id="CHEBI:30616"/>
    </ligand>
</feature>
<evidence type="ECO:0000256" key="15">
    <source>
        <dbReference type="PIRSR" id="PIRSR606539-3"/>
    </source>
</evidence>
<dbReference type="Gene3D" id="3.40.50.1000">
    <property type="entry name" value="HAD superfamily/HAD-like"/>
    <property type="match status" value="2"/>
</dbReference>
<dbReference type="VEuPathDB" id="TrichDB:TVAGG3_0577870"/>
<feature type="active site" description="4-aspartylphosphate intermediate" evidence="13">
    <location>
        <position position="337"/>
    </location>
</feature>
<evidence type="ECO:0000256" key="14">
    <source>
        <dbReference type="PIRSR" id="PIRSR606539-2"/>
    </source>
</evidence>
<dbReference type="GO" id="GO:0000287">
    <property type="term" value="F:magnesium ion binding"/>
    <property type="evidence" value="ECO:0007669"/>
    <property type="project" value="UniProtKB-UniRule"/>
</dbReference>
<feature type="binding site" evidence="14">
    <location>
        <position position="591"/>
    </location>
    <ligand>
        <name>ATP</name>
        <dbReference type="ChEBI" id="CHEBI:30616"/>
    </ligand>
</feature>
<feature type="binding site" evidence="14">
    <location>
        <position position="692"/>
    </location>
    <ligand>
        <name>ATP</name>
        <dbReference type="ChEBI" id="CHEBI:30616"/>
    </ligand>
</feature>
<dbReference type="SUPFAM" id="SSF81660">
    <property type="entry name" value="Metal cation-transporting ATPase, ATP-binding domain N"/>
    <property type="match status" value="1"/>
</dbReference>
<feature type="transmembrane region" description="Helical" evidence="16">
    <location>
        <begin position="915"/>
        <end position="938"/>
    </location>
</feature>
<dbReference type="NCBIfam" id="TIGR01652">
    <property type="entry name" value="ATPase-Plipid"/>
    <property type="match status" value="1"/>
</dbReference>
<dbReference type="STRING" id="5722.A2DEK1"/>
<feature type="domain" description="P-type ATPase A" evidence="17">
    <location>
        <begin position="59"/>
        <end position="168"/>
    </location>
</feature>
<reference evidence="19" key="1">
    <citation type="submission" date="2006-10" db="EMBL/GenBank/DDBJ databases">
        <authorList>
            <person name="Amadeo P."/>
            <person name="Zhao Q."/>
            <person name="Wortman J."/>
            <person name="Fraser-Liggett C."/>
            <person name="Carlton J."/>
        </authorList>
    </citation>
    <scope>NUCLEOTIDE SEQUENCE</scope>
    <source>
        <strain evidence="19">G3</strain>
    </source>
</reference>
<dbReference type="EC" id="7.6.2.1" evidence="16"/>
<dbReference type="KEGG" id="tva:5466676"/>
<dbReference type="GO" id="GO:0005524">
    <property type="term" value="F:ATP binding"/>
    <property type="evidence" value="ECO:0007669"/>
    <property type="project" value="UniProtKB-UniRule"/>
</dbReference>
<keyword evidence="8 15" id="KW-0460">Magnesium</keyword>
<protein>
    <recommendedName>
        <fullName evidence="16">Phospholipid-transporting ATPase</fullName>
        <ecNumber evidence="16">7.6.2.1</ecNumber>
    </recommendedName>
</protein>
<feature type="binding site" evidence="14">
    <location>
        <position position="592"/>
    </location>
    <ligand>
        <name>ATP</name>
        <dbReference type="ChEBI" id="CHEBI:30616"/>
    </ligand>
</feature>
<dbReference type="SFLD" id="SFLDF00027">
    <property type="entry name" value="p-type_atpase"/>
    <property type="match status" value="1"/>
</dbReference>
<comment type="cofactor">
    <cofactor evidence="15">
        <name>Mg(2+)</name>
        <dbReference type="ChEBI" id="CHEBI:18420"/>
    </cofactor>
</comment>
<keyword evidence="5 15" id="KW-0479">Metal-binding</keyword>
<evidence type="ECO:0000256" key="9">
    <source>
        <dbReference type="ARBA" id="ARBA00022967"/>
    </source>
</evidence>
<feature type="binding site" evidence="14">
    <location>
        <position position="715"/>
    </location>
    <ligand>
        <name>ATP</name>
        <dbReference type="ChEBI" id="CHEBI:30616"/>
    </ligand>
</feature>
<dbReference type="SUPFAM" id="SSF81653">
    <property type="entry name" value="Calcium ATPase, transduction domain A"/>
    <property type="match status" value="1"/>
</dbReference>
<dbReference type="InParanoid" id="A2DEK1"/>
<dbReference type="OMA" id="HIIANFF"/>
<dbReference type="VEuPathDB" id="TrichDB:TVAG_282980"/>
<keyword evidence="6 14" id="KW-0547">Nucleotide-binding</keyword>
<dbReference type="InterPro" id="IPR023214">
    <property type="entry name" value="HAD_sf"/>
</dbReference>
<dbReference type="InterPro" id="IPR023299">
    <property type="entry name" value="ATPase_P-typ_cyto_dom_N"/>
</dbReference>
<dbReference type="InterPro" id="IPR006539">
    <property type="entry name" value="P-type_ATPase_IV"/>
</dbReference>
<dbReference type="PRINTS" id="PR00119">
    <property type="entry name" value="CATATPASE"/>
</dbReference>
<keyword evidence="11 16" id="KW-0472">Membrane</keyword>
<dbReference type="InterPro" id="IPR032630">
    <property type="entry name" value="P_typ_ATPase_c"/>
</dbReference>
<feature type="binding site" evidence="14">
    <location>
        <position position="339"/>
    </location>
    <ligand>
        <name>ATP</name>
        <dbReference type="ChEBI" id="CHEBI:30616"/>
    </ligand>
</feature>
<dbReference type="Gene3D" id="1.20.1110.10">
    <property type="entry name" value="Calcium-transporting ATPase, transmembrane domain"/>
    <property type="match status" value="1"/>
</dbReference>
<feature type="binding site" evidence="14">
    <location>
        <position position="479"/>
    </location>
    <ligand>
        <name>ATP</name>
        <dbReference type="ChEBI" id="CHEBI:30616"/>
    </ligand>
</feature>
<evidence type="ECO:0000256" key="6">
    <source>
        <dbReference type="ARBA" id="ARBA00022741"/>
    </source>
</evidence>
<comment type="subcellular location">
    <subcellularLocation>
        <location evidence="2">Endomembrane system</location>
    </subcellularLocation>
    <subcellularLocation>
        <location evidence="1 16">Membrane</location>
        <topology evidence="1 16">Multi-pass membrane protein</topology>
    </subcellularLocation>
</comment>
<dbReference type="PROSITE" id="PS00154">
    <property type="entry name" value="ATPASE_E1_E2"/>
    <property type="match status" value="1"/>
</dbReference>
<dbReference type="InterPro" id="IPR001757">
    <property type="entry name" value="P_typ_ATPase"/>
</dbReference>
<feature type="binding site" evidence="14">
    <location>
        <position position="714"/>
    </location>
    <ligand>
        <name>ATP</name>
        <dbReference type="ChEBI" id="CHEBI:30616"/>
    </ligand>
</feature>
<feature type="binding site" evidence="14">
    <location>
        <position position="412"/>
    </location>
    <ligand>
        <name>ATP</name>
        <dbReference type="ChEBI" id="CHEBI:30616"/>
    </ligand>
</feature>
<feature type="binding site" evidence="15">
    <location>
        <position position="337"/>
    </location>
    <ligand>
        <name>Mg(2+)</name>
        <dbReference type="ChEBI" id="CHEBI:18420"/>
    </ligand>
</feature>
<dbReference type="InterPro" id="IPR036412">
    <property type="entry name" value="HAD-like_sf"/>
</dbReference>
<dbReference type="GO" id="GO:0045332">
    <property type="term" value="P:phospholipid translocation"/>
    <property type="evidence" value="ECO:0000318"/>
    <property type="project" value="GO_Central"/>
</dbReference>
<feature type="transmembrane region" description="Helical" evidence="16">
    <location>
        <begin position="263"/>
        <end position="281"/>
    </location>
</feature>
<feature type="binding site" evidence="14">
    <location>
        <position position="337"/>
    </location>
    <ligand>
        <name>ATP</name>
        <dbReference type="ChEBI" id="CHEBI:30616"/>
    </ligand>
</feature>
<dbReference type="SFLD" id="SFLDS00003">
    <property type="entry name" value="Haloacid_Dehalogenase"/>
    <property type="match status" value="1"/>
</dbReference>
<evidence type="ECO:0000256" key="10">
    <source>
        <dbReference type="ARBA" id="ARBA00022989"/>
    </source>
</evidence>
<organism evidence="19 20">
    <name type="scientific">Trichomonas vaginalis (strain ATCC PRA-98 / G3)</name>
    <dbReference type="NCBI Taxonomy" id="412133"/>
    <lineage>
        <taxon>Eukaryota</taxon>
        <taxon>Metamonada</taxon>
        <taxon>Parabasalia</taxon>
        <taxon>Trichomonadida</taxon>
        <taxon>Trichomonadidae</taxon>
        <taxon>Trichomonas</taxon>
    </lineage>
</organism>
<comment type="similarity">
    <text evidence="3 16">Belongs to the cation transport ATPase (P-type) (TC 3.A.3) family. Type IV subfamily.</text>
</comment>
<feature type="binding site" evidence="14">
    <location>
        <position position="593"/>
    </location>
    <ligand>
        <name>ATP</name>
        <dbReference type="ChEBI" id="CHEBI:30616"/>
    </ligand>
</feature>
<reference evidence="19" key="2">
    <citation type="journal article" date="2007" name="Science">
        <title>Draft genome sequence of the sexually transmitted pathogen Trichomonas vaginalis.</title>
        <authorList>
            <person name="Carlton J.M."/>
            <person name="Hirt R.P."/>
            <person name="Silva J.C."/>
            <person name="Delcher A.L."/>
            <person name="Schatz M."/>
            <person name="Zhao Q."/>
            <person name="Wortman J.R."/>
            <person name="Bidwell S.L."/>
            <person name="Alsmark U.C.M."/>
            <person name="Besteiro S."/>
            <person name="Sicheritz-Ponten T."/>
            <person name="Noel C.J."/>
            <person name="Dacks J.B."/>
            <person name="Foster P.G."/>
            <person name="Simillion C."/>
            <person name="Van de Peer Y."/>
            <person name="Miranda-Saavedra D."/>
            <person name="Barton G.J."/>
            <person name="Westrop G.D."/>
            <person name="Mueller S."/>
            <person name="Dessi D."/>
            <person name="Fiori P.L."/>
            <person name="Ren Q."/>
            <person name="Paulsen I."/>
            <person name="Zhang H."/>
            <person name="Bastida-Corcuera F.D."/>
            <person name="Simoes-Barbosa A."/>
            <person name="Brown M.T."/>
            <person name="Hayes R.D."/>
            <person name="Mukherjee M."/>
            <person name="Okumura C.Y."/>
            <person name="Schneider R."/>
            <person name="Smith A.J."/>
            <person name="Vanacova S."/>
            <person name="Villalvazo M."/>
            <person name="Haas B.J."/>
            <person name="Pertea M."/>
            <person name="Feldblyum T.V."/>
            <person name="Utterback T.R."/>
            <person name="Shu C.L."/>
            <person name="Osoegawa K."/>
            <person name="de Jong P.J."/>
            <person name="Hrdy I."/>
            <person name="Horvathova L."/>
            <person name="Zubacova Z."/>
            <person name="Dolezal P."/>
            <person name="Malik S.B."/>
            <person name="Logsdon J.M. Jr."/>
            <person name="Henze K."/>
            <person name="Gupta A."/>
            <person name="Wang C.C."/>
            <person name="Dunne R.L."/>
            <person name="Upcroft J.A."/>
            <person name="Upcroft P."/>
            <person name="White O."/>
            <person name="Salzberg S.L."/>
            <person name="Tang P."/>
            <person name="Chiu C.-H."/>
            <person name="Lee Y.-S."/>
            <person name="Embley T.M."/>
            <person name="Coombs G.H."/>
            <person name="Mottram J.C."/>
            <person name="Tachezy J."/>
            <person name="Fraser-Liggett C.M."/>
            <person name="Johnson P.J."/>
        </authorList>
    </citation>
    <scope>NUCLEOTIDE SEQUENCE [LARGE SCALE GENOMIC DNA]</scope>
    <source>
        <strain evidence="19">G3</strain>
    </source>
</reference>
<gene>
    <name evidence="19" type="ORF">TVAG_282980</name>
</gene>
<feature type="binding site" evidence="15">
    <location>
        <position position="339"/>
    </location>
    <ligand>
        <name>Mg(2+)</name>
        <dbReference type="ChEBI" id="CHEBI:18420"/>
    </ligand>
</feature>
<evidence type="ECO:0000256" key="13">
    <source>
        <dbReference type="PIRSR" id="PIRSR606539-1"/>
    </source>
</evidence>
<feature type="transmembrane region" description="Helical" evidence="16">
    <location>
        <begin position="222"/>
        <end position="243"/>
    </location>
</feature>
<keyword evidence="20" id="KW-1185">Reference proteome</keyword>
<evidence type="ECO:0000256" key="7">
    <source>
        <dbReference type="ARBA" id="ARBA00022840"/>
    </source>
</evidence>
<keyword evidence="10 16" id="KW-1133">Transmembrane helix</keyword>
<dbReference type="FunFam" id="3.40.50.1000:FF:000084">
    <property type="entry name" value="Phospholipid-transporting ATPase"/>
    <property type="match status" value="1"/>
</dbReference>
<proteinExistence type="inferred from homology"/>
<keyword evidence="7 14" id="KW-0067">ATP-binding</keyword>
<dbReference type="Pfam" id="PF00122">
    <property type="entry name" value="E1-E2_ATPase"/>
    <property type="match status" value="1"/>
</dbReference>
<evidence type="ECO:0000259" key="17">
    <source>
        <dbReference type="Pfam" id="PF00122"/>
    </source>
</evidence>
<dbReference type="NCBIfam" id="TIGR01494">
    <property type="entry name" value="ATPase_P-type"/>
    <property type="match status" value="1"/>
</dbReference>
<evidence type="ECO:0000313" key="19">
    <source>
        <dbReference type="EMBL" id="EAY21128.1"/>
    </source>
</evidence>
<dbReference type="GO" id="GO:0005886">
    <property type="term" value="C:plasma membrane"/>
    <property type="evidence" value="ECO:0000318"/>
    <property type="project" value="GO_Central"/>
</dbReference>
<dbReference type="Pfam" id="PF13246">
    <property type="entry name" value="Cation_ATPase"/>
    <property type="match status" value="1"/>
</dbReference>
<dbReference type="SMR" id="A2DEK1"/>
<dbReference type="AlphaFoldDB" id="A2DEK1"/>
<comment type="catalytic activity">
    <reaction evidence="12 16">
        <text>ATP + H2O + phospholipidSide 1 = ADP + phosphate + phospholipidSide 2.</text>
        <dbReference type="EC" id="7.6.2.1"/>
    </reaction>
</comment>
<feature type="binding site" evidence="15">
    <location>
        <position position="715"/>
    </location>
    <ligand>
        <name>Mg(2+)</name>
        <dbReference type="ChEBI" id="CHEBI:18420"/>
    </ligand>
</feature>
<dbReference type="InterPro" id="IPR059000">
    <property type="entry name" value="ATPase_P-type_domA"/>
</dbReference>
<dbReference type="FunFam" id="2.70.150.10:FF:000201">
    <property type="entry name" value="Phospholipid-transporting ATPase"/>
    <property type="match status" value="1"/>
</dbReference>
<feature type="binding site" evidence="14">
    <location>
        <position position="686"/>
    </location>
    <ligand>
        <name>ATP</name>
        <dbReference type="ChEBI" id="CHEBI:30616"/>
    </ligand>
</feature>
<feature type="binding site" evidence="15">
    <location>
        <position position="711"/>
    </location>
    <ligand>
        <name>Mg(2+)</name>
        <dbReference type="ChEBI" id="CHEBI:18420"/>
    </ligand>
</feature>
<dbReference type="InterPro" id="IPR018303">
    <property type="entry name" value="ATPase_P-typ_P_site"/>
</dbReference>
<feature type="transmembrane region" description="Helical" evidence="16">
    <location>
        <begin position="851"/>
        <end position="872"/>
    </location>
</feature>
<dbReference type="RefSeq" id="XP_001582114.1">
    <property type="nucleotide sequence ID" value="XM_001582064.1"/>
</dbReference>
<evidence type="ECO:0000313" key="20">
    <source>
        <dbReference type="Proteomes" id="UP000001542"/>
    </source>
</evidence>
<feature type="transmembrane region" description="Helical" evidence="16">
    <location>
        <begin position="798"/>
        <end position="819"/>
    </location>
</feature>
<keyword evidence="4 16" id="KW-0812">Transmembrane</keyword>